<reference evidence="1 2" key="1">
    <citation type="journal article" date="2009" name="Int. J. Syst. Evol. Microbiol.">
        <title>Paenibacillus contaminans sp. nov., isolated from a contaminated laboratory plate.</title>
        <authorList>
            <person name="Chou J.H."/>
            <person name="Lee J.H."/>
            <person name="Lin M.C."/>
            <person name="Chang P.S."/>
            <person name="Arun A.B."/>
            <person name="Young C.C."/>
            <person name="Chen W.M."/>
        </authorList>
    </citation>
    <scope>NUCLEOTIDE SEQUENCE [LARGE SCALE GENOMIC DNA]</scope>
    <source>
        <strain evidence="1 2">CKOBP-6</strain>
    </source>
</reference>
<proteinExistence type="predicted"/>
<dbReference type="EMBL" id="QMFB01000010">
    <property type="protein sequence ID" value="RAV19770.1"/>
    <property type="molecule type" value="Genomic_DNA"/>
</dbReference>
<accession>A0A329MJ93</accession>
<gene>
    <name evidence="1" type="ORF">DQG23_17650</name>
</gene>
<protein>
    <submittedName>
        <fullName evidence="1">Uncharacterized protein</fullName>
    </submittedName>
</protein>
<comment type="caution">
    <text evidence="1">The sequence shown here is derived from an EMBL/GenBank/DDBJ whole genome shotgun (WGS) entry which is preliminary data.</text>
</comment>
<evidence type="ECO:0000313" key="2">
    <source>
        <dbReference type="Proteomes" id="UP000250369"/>
    </source>
</evidence>
<name>A0A329MJ93_9BACL</name>
<dbReference type="AlphaFoldDB" id="A0A329MJ93"/>
<keyword evidence="2" id="KW-1185">Reference proteome</keyword>
<evidence type="ECO:0000313" key="1">
    <source>
        <dbReference type="EMBL" id="RAV19770.1"/>
    </source>
</evidence>
<sequence length="90" mass="10270">MSDHAGFPYKTNVDFAEAGEKQWSDGEFWLWIPTSPCGQLNDLESLWGPRKVIGICFKALLHFVGDSWLFEGRKAIAFYMLGQIDIRPFA</sequence>
<organism evidence="1 2">
    <name type="scientific">Paenibacillus contaminans</name>
    <dbReference type="NCBI Taxonomy" id="450362"/>
    <lineage>
        <taxon>Bacteria</taxon>
        <taxon>Bacillati</taxon>
        <taxon>Bacillota</taxon>
        <taxon>Bacilli</taxon>
        <taxon>Bacillales</taxon>
        <taxon>Paenibacillaceae</taxon>
        <taxon>Paenibacillus</taxon>
    </lineage>
</organism>
<dbReference type="Proteomes" id="UP000250369">
    <property type="component" value="Unassembled WGS sequence"/>
</dbReference>